<accession>A0ABP0V0A6</accession>
<gene>
    <name evidence="1" type="ORF">CSSPTR1EN2_LOCUS22156</name>
</gene>
<dbReference type="Proteomes" id="UP001497512">
    <property type="component" value="Chromosome 8"/>
</dbReference>
<proteinExistence type="predicted"/>
<protein>
    <submittedName>
        <fullName evidence="1">Uncharacterized protein</fullName>
    </submittedName>
</protein>
<sequence length="77" mass="8242">MSGCPGHVQGGISRRNSNSSWTLKEWAQWMELLNGESGVNSGVATTVSAAGVEKDALMWFFLPTEVVSQLVISGICK</sequence>
<evidence type="ECO:0000313" key="2">
    <source>
        <dbReference type="Proteomes" id="UP001497512"/>
    </source>
</evidence>
<keyword evidence="2" id="KW-1185">Reference proteome</keyword>
<organism evidence="1 2">
    <name type="scientific">Sphagnum troendelagicum</name>
    <dbReference type="NCBI Taxonomy" id="128251"/>
    <lineage>
        <taxon>Eukaryota</taxon>
        <taxon>Viridiplantae</taxon>
        <taxon>Streptophyta</taxon>
        <taxon>Embryophyta</taxon>
        <taxon>Bryophyta</taxon>
        <taxon>Sphagnophytina</taxon>
        <taxon>Sphagnopsida</taxon>
        <taxon>Sphagnales</taxon>
        <taxon>Sphagnaceae</taxon>
        <taxon>Sphagnum</taxon>
    </lineage>
</organism>
<evidence type="ECO:0000313" key="1">
    <source>
        <dbReference type="EMBL" id="CAK9234316.1"/>
    </source>
</evidence>
<name>A0ABP0V0A6_9BRYO</name>
<reference evidence="1" key="1">
    <citation type="submission" date="2024-02" db="EMBL/GenBank/DDBJ databases">
        <authorList>
            <consortium name="ELIXIR-Norway"/>
            <consortium name="Elixir Norway"/>
        </authorList>
    </citation>
    <scope>NUCLEOTIDE SEQUENCE</scope>
</reference>
<dbReference type="EMBL" id="OZ019900">
    <property type="protein sequence ID" value="CAK9234316.1"/>
    <property type="molecule type" value="Genomic_DNA"/>
</dbReference>